<proteinExistence type="predicted"/>
<sequence>MSAIENIYQPVTDFTDKVMGTGPAQSGEEPLSGIQGEGTADDPYDQGNVEQPAESGEEPPSGIQGKGTATDPYDGGNAPENPSKSDSPTLVAPAQATNDSAKSTVASGNSTASKPVTVDGEDTRGRDPLKAPPRRRQEEGDVSPGTLADGSHVPTSGDRGENYEPGKLSKLKGKLSFGRH</sequence>
<dbReference type="RefSeq" id="XP_007733442.1">
    <property type="nucleotide sequence ID" value="XM_007735252.1"/>
</dbReference>
<dbReference type="HOGENOM" id="CLU_112528_0_0_1"/>
<evidence type="ECO:0000313" key="2">
    <source>
        <dbReference type="EMBL" id="EXJ84457.1"/>
    </source>
</evidence>
<dbReference type="GeneID" id="19169242"/>
<protein>
    <submittedName>
        <fullName evidence="2">Uncharacterized protein</fullName>
    </submittedName>
</protein>
<reference evidence="2 3" key="1">
    <citation type="submission" date="2013-03" db="EMBL/GenBank/DDBJ databases">
        <title>The Genome Sequence of Capronia epimyces CBS 606.96.</title>
        <authorList>
            <consortium name="The Broad Institute Genomics Platform"/>
            <person name="Cuomo C."/>
            <person name="de Hoog S."/>
            <person name="Gorbushina A."/>
            <person name="Walker B."/>
            <person name="Young S.K."/>
            <person name="Zeng Q."/>
            <person name="Gargeya S."/>
            <person name="Fitzgerald M."/>
            <person name="Haas B."/>
            <person name="Abouelleil A."/>
            <person name="Allen A.W."/>
            <person name="Alvarado L."/>
            <person name="Arachchi H.M."/>
            <person name="Berlin A.M."/>
            <person name="Chapman S.B."/>
            <person name="Gainer-Dewar J."/>
            <person name="Goldberg J."/>
            <person name="Griggs A."/>
            <person name="Gujja S."/>
            <person name="Hansen M."/>
            <person name="Howarth C."/>
            <person name="Imamovic A."/>
            <person name="Ireland A."/>
            <person name="Larimer J."/>
            <person name="McCowan C."/>
            <person name="Murphy C."/>
            <person name="Pearson M."/>
            <person name="Poon T.W."/>
            <person name="Priest M."/>
            <person name="Roberts A."/>
            <person name="Saif S."/>
            <person name="Shea T."/>
            <person name="Sisk P."/>
            <person name="Sykes S."/>
            <person name="Wortman J."/>
            <person name="Nusbaum C."/>
            <person name="Birren B."/>
        </authorList>
    </citation>
    <scope>NUCLEOTIDE SEQUENCE [LARGE SCALE GENOMIC DNA]</scope>
    <source>
        <strain evidence="2 3">CBS 606.96</strain>
    </source>
</reference>
<comment type="caution">
    <text evidence="2">The sequence shown here is derived from an EMBL/GenBank/DDBJ whole genome shotgun (WGS) entry which is preliminary data.</text>
</comment>
<evidence type="ECO:0000313" key="3">
    <source>
        <dbReference type="Proteomes" id="UP000019478"/>
    </source>
</evidence>
<dbReference type="eggNOG" id="ENOG502SCA5">
    <property type="taxonomic scope" value="Eukaryota"/>
</dbReference>
<feature type="compositionally biased region" description="Polar residues" evidence="1">
    <location>
        <begin position="95"/>
        <end position="114"/>
    </location>
</feature>
<name>W9XV80_9EURO</name>
<dbReference type="OrthoDB" id="5388207at2759"/>
<dbReference type="EMBL" id="AMGY01000004">
    <property type="protein sequence ID" value="EXJ84457.1"/>
    <property type="molecule type" value="Genomic_DNA"/>
</dbReference>
<feature type="region of interest" description="Disordered" evidence="1">
    <location>
        <begin position="1"/>
        <end position="180"/>
    </location>
</feature>
<accession>W9XV80</accession>
<evidence type="ECO:0000256" key="1">
    <source>
        <dbReference type="SAM" id="MobiDB-lite"/>
    </source>
</evidence>
<dbReference type="AlphaFoldDB" id="W9XV80"/>
<gene>
    <name evidence="2" type="ORF">A1O3_05125</name>
</gene>
<dbReference type="STRING" id="1182542.W9XV80"/>
<organism evidence="2 3">
    <name type="scientific">Capronia epimyces CBS 606.96</name>
    <dbReference type="NCBI Taxonomy" id="1182542"/>
    <lineage>
        <taxon>Eukaryota</taxon>
        <taxon>Fungi</taxon>
        <taxon>Dikarya</taxon>
        <taxon>Ascomycota</taxon>
        <taxon>Pezizomycotina</taxon>
        <taxon>Eurotiomycetes</taxon>
        <taxon>Chaetothyriomycetidae</taxon>
        <taxon>Chaetothyriales</taxon>
        <taxon>Herpotrichiellaceae</taxon>
        <taxon>Capronia</taxon>
    </lineage>
</organism>
<dbReference type="Proteomes" id="UP000019478">
    <property type="component" value="Unassembled WGS sequence"/>
</dbReference>
<feature type="compositionally biased region" description="Basic and acidic residues" evidence="1">
    <location>
        <begin position="121"/>
        <end position="139"/>
    </location>
</feature>
<keyword evidence="3" id="KW-1185">Reference proteome</keyword>
<feature type="compositionally biased region" description="Basic residues" evidence="1">
    <location>
        <begin position="169"/>
        <end position="180"/>
    </location>
</feature>